<protein>
    <submittedName>
        <fullName evidence="6">DoxX family protein</fullName>
    </submittedName>
</protein>
<evidence type="ECO:0000313" key="7">
    <source>
        <dbReference type="Proteomes" id="UP001597460"/>
    </source>
</evidence>
<gene>
    <name evidence="6" type="ORF">ACFSVN_08720</name>
</gene>
<dbReference type="InterPro" id="IPR032808">
    <property type="entry name" value="DoxX"/>
</dbReference>
<organism evidence="6 7">
    <name type="scientific">Gracilimonas halophila</name>
    <dbReference type="NCBI Taxonomy" id="1834464"/>
    <lineage>
        <taxon>Bacteria</taxon>
        <taxon>Pseudomonadati</taxon>
        <taxon>Balneolota</taxon>
        <taxon>Balneolia</taxon>
        <taxon>Balneolales</taxon>
        <taxon>Balneolaceae</taxon>
        <taxon>Gracilimonas</taxon>
    </lineage>
</organism>
<evidence type="ECO:0000256" key="3">
    <source>
        <dbReference type="ARBA" id="ARBA00022989"/>
    </source>
</evidence>
<reference evidence="7" key="1">
    <citation type="journal article" date="2019" name="Int. J. Syst. Evol. Microbiol.">
        <title>The Global Catalogue of Microorganisms (GCM) 10K type strain sequencing project: providing services to taxonomists for standard genome sequencing and annotation.</title>
        <authorList>
            <consortium name="The Broad Institute Genomics Platform"/>
            <consortium name="The Broad Institute Genome Sequencing Center for Infectious Disease"/>
            <person name="Wu L."/>
            <person name="Ma J."/>
        </authorList>
    </citation>
    <scope>NUCLEOTIDE SEQUENCE [LARGE SCALE GENOMIC DNA]</scope>
    <source>
        <strain evidence="7">KCTC 52042</strain>
    </source>
</reference>
<comment type="caution">
    <text evidence="6">The sequence shown here is derived from an EMBL/GenBank/DDBJ whole genome shotgun (WGS) entry which is preliminary data.</text>
</comment>
<accession>A0ABW5JKB3</accession>
<feature type="transmembrane region" description="Helical" evidence="5">
    <location>
        <begin position="80"/>
        <end position="98"/>
    </location>
</feature>
<keyword evidence="4 5" id="KW-0472">Membrane</keyword>
<name>A0ABW5JKB3_9BACT</name>
<evidence type="ECO:0000256" key="5">
    <source>
        <dbReference type="SAM" id="Phobius"/>
    </source>
</evidence>
<dbReference type="Pfam" id="PF13564">
    <property type="entry name" value="DoxX_2"/>
    <property type="match status" value="1"/>
</dbReference>
<evidence type="ECO:0000313" key="6">
    <source>
        <dbReference type="EMBL" id="MFD2532526.1"/>
    </source>
</evidence>
<keyword evidence="3 5" id="KW-1133">Transmembrane helix</keyword>
<keyword evidence="7" id="KW-1185">Reference proteome</keyword>
<dbReference type="Proteomes" id="UP001597460">
    <property type="component" value="Unassembled WGS sequence"/>
</dbReference>
<keyword evidence="2 5" id="KW-0812">Transmembrane</keyword>
<feature type="transmembrane region" description="Helical" evidence="5">
    <location>
        <begin position="110"/>
        <end position="129"/>
    </location>
</feature>
<feature type="transmembrane region" description="Helical" evidence="5">
    <location>
        <begin position="16"/>
        <end position="36"/>
    </location>
</feature>
<evidence type="ECO:0000256" key="2">
    <source>
        <dbReference type="ARBA" id="ARBA00022692"/>
    </source>
</evidence>
<evidence type="ECO:0000256" key="4">
    <source>
        <dbReference type="ARBA" id="ARBA00023136"/>
    </source>
</evidence>
<sequence length="132" mass="14698">MYLNRLTLTGNSLSDSLFFLSIVIAGFFLIYGIQCLRSPFMKEEFHRYGMGDGLRKLTGISQLVGAGGLLAGLYISILGFLSACGLCLMMVVAFSTRLRVRDSLNQTLPSFFFLLLNGYLAYKYLILVLNDL</sequence>
<comment type="subcellular location">
    <subcellularLocation>
        <location evidence="1">Membrane</location>
        <topology evidence="1">Multi-pass membrane protein</topology>
    </subcellularLocation>
</comment>
<evidence type="ECO:0000256" key="1">
    <source>
        <dbReference type="ARBA" id="ARBA00004141"/>
    </source>
</evidence>
<proteinExistence type="predicted"/>
<dbReference type="EMBL" id="JBHULI010000024">
    <property type="protein sequence ID" value="MFD2532526.1"/>
    <property type="molecule type" value="Genomic_DNA"/>
</dbReference>